<comment type="caution">
    <text evidence="7">The sequence shown here is derived from an EMBL/GenBank/DDBJ whole genome shotgun (WGS) entry which is preliminary data.</text>
</comment>
<evidence type="ECO:0000313" key="7">
    <source>
        <dbReference type="EMBL" id="OKP83281.1"/>
    </source>
</evidence>
<evidence type="ECO:0000256" key="1">
    <source>
        <dbReference type="ARBA" id="ARBA00001974"/>
    </source>
</evidence>
<accession>A0ABX3EI19</accession>
<sequence length="394" mass="42894">MKELICIIVGGGYAGINAVNAIRKTLKGESSQRPLRLILIDKNPYHLRKVLLFKPAAGNEDIIVPLTRLFPVGVEFVQATVTKIESEKRRLLYQDAEGIENSMEYDILVLTVGSIVRQPDLDQGGMALASLDAAWKIREAWRTNMQKAVKETNAKERQRLMTIAVAGAGISGIETSAELAHFVREDAQQWGLDPGAVRIKLFNTNKRLFPDGPAKVGLKLERSLEACGVTVLQGSRVLQEKEGTLTLSSGETMSVGLCVWTLGLLPNPTLRNIGLPVTPEGYVIVDASYRVQGTQGVYSIGDCARIVDPASGRADGKTCKEATAQAARLGKILSADLEGRPAPSHKGFIDFFCFGLGPGHGMAWTRILGVDIVFTGKLGWRLRKFTWDAPSLLK</sequence>
<comment type="cofactor">
    <cofactor evidence="1">
        <name>FAD</name>
        <dbReference type="ChEBI" id="CHEBI:57692"/>
    </cofactor>
</comment>
<comment type="similarity">
    <text evidence="2">Belongs to the NADH dehydrogenase family.</text>
</comment>
<dbReference type="Proteomes" id="UP000186058">
    <property type="component" value="Unassembled WGS sequence"/>
</dbReference>
<dbReference type="InterPro" id="IPR023753">
    <property type="entry name" value="FAD/NAD-binding_dom"/>
</dbReference>
<keyword evidence="8" id="KW-1185">Reference proteome</keyword>
<proteinExistence type="inferred from homology"/>
<feature type="domain" description="FAD/NAD(P)-binding" evidence="6">
    <location>
        <begin position="6"/>
        <end position="313"/>
    </location>
</feature>
<dbReference type="PANTHER" id="PTHR42913:SF3">
    <property type="entry name" value="64 KDA MITOCHONDRIAL NADH DEHYDROGENASE (EUROFUNG)"/>
    <property type="match status" value="1"/>
</dbReference>
<dbReference type="InterPro" id="IPR036188">
    <property type="entry name" value="FAD/NAD-bd_sf"/>
</dbReference>
<evidence type="ECO:0000256" key="4">
    <source>
        <dbReference type="ARBA" id="ARBA00022827"/>
    </source>
</evidence>
<evidence type="ECO:0000256" key="5">
    <source>
        <dbReference type="ARBA" id="ARBA00023002"/>
    </source>
</evidence>
<dbReference type="EMBL" id="LVWI01000062">
    <property type="protein sequence ID" value="OKP83281.1"/>
    <property type="molecule type" value="Genomic_DNA"/>
</dbReference>
<gene>
    <name evidence="7" type="ORF">A3844_22770</name>
</gene>
<dbReference type="Gene3D" id="3.50.50.100">
    <property type="match status" value="1"/>
</dbReference>
<keyword evidence="4" id="KW-0274">FAD</keyword>
<dbReference type="Pfam" id="PF07992">
    <property type="entry name" value="Pyr_redox_2"/>
    <property type="match status" value="1"/>
</dbReference>
<name>A0ABX3EI19_9BACL</name>
<protein>
    <submittedName>
        <fullName evidence="7">Pyridine nucleotide-disulfide oxidoreductase</fullName>
    </submittedName>
</protein>
<reference evidence="7 8" key="1">
    <citation type="submission" date="2016-03" db="EMBL/GenBank/DDBJ databases">
        <authorList>
            <person name="Sant'Anna F.H."/>
            <person name="Ambrosini A."/>
            <person name="Souza R."/>
            <person name="Bach E."/>
            <person name="Fernandes G."/>
            <person name="Balsanelli E."/>
            <person name="Baura V.A."/>
            <person name="Souza E.M."/>
            <person name="Passaglia L."/>
        </authorList>
    </citation>
    <scope>NUCLEOTIDE SEQUENCE [LARGE SCALE GENOMIC DNA]</scope>
    <source>
        <strain evidence="7 8">P26E</strain>
    </source>
</reference>
<dbReference type="SUPFAM" id="SSF51905">
    <property type="entry name" value="FAD/NAD(P)-binding domain"/>
    <property type="match status" value="1"/>
</dbReference>
<dbReference type="InterPro" id="IPR051169">
    <property type="entry name" value="NADH-Q_oxidoreductase"/>
</dbReference>
<dbReference type="PRINTS" id="PR00368">
    <property type="entry name" value="FADPNR"/>
</dbReference>
<evidence type="ECO:0000313" key="8">
    <source>
        <dbReference type="Proteomes" id="UP000186058"/>
    </source>
</evidence>
<evidence type="ECO:0000259" key="6">
    <source>
        <dbReference type="Pfam" id="PF07992"/>
    </source>
</evidence>
<evidence type="ECO:0000256" key="3">
    <source>
        <dbReference type="ARBA" id="ARBA00022630"/>
    </source>
</evidence>
<keyword evidence="5" id="KW-0560">Oxidoreductase</keyword>
<organism evidence="7 8">
    <name type="scientific">Paenibacillus helianthi</name>
    <dbReference type="NCBI Taxonomy" id="1349432"/>
    <lineage>
        <taxon>Bacteria</taxon>
        <taxon>Bacillati</taxon>
        <taxon>Bacillota</taxon>
        <taxon>Bacilli</taxon>
        <taxon>Bacillales</taxon>
        <taxon>Paenibacillaceae</taxon>
        <taxon>Paenibacillus</taxon>
    </lineage>
</organism>
<evidence type="ECO:0000256" key="2">
    <source>
        <dbReference type="ARBA" id="ARBA00005272"/>
    </source>
</evidence>
<dbReference type="RefSeq" id="WP_074084270.1">
    <property type="nucleotide sequence ID" value="NZ_LVWI01000062.1"/>
</dbReference>
<dbReference type="PANTHER" id="PTHR42913">
    <property type="entry name" value="APOPTOSIS-INDUCING FACTOR 1"/>
    <property type="match status" value="1"/>
</dbReference>
<keyword evidence="3" id="KW-0285">Flavoprotein</keyword>